<evidence type="ECO:0000313" key="4">
    <source>
        <dbReference type="EMBL" id="TQL76796.1"/>
    </source>
</evidence>
<comment type="caution">
    <text evidence="4">The sequence shown here is derived from an EMBL/GenBank/DDBJ whole genome shotgun (WGS) entry which is preliminary data.</text>
</comment>
<gene>
    <name evidence="4" type="ORF">FB566_2333</name>
</gene>
<protein>
    <submittedName>
        <fullName evidence="4">NAD(P)-dependent dehydrogenase (Short-subunit alcohol dehydrogenase family)</fullName>
    </submittedName>
</protein>
<dbReference type="AlphaFoldDB" id="A0A543AW39"/>
<dbReference type="SUPFAM" id="SSF51735">
    <property type="entry name" value="NAD(P)-binding Rossmann-fold domains"/>
    <property type="match status" value="1"/>
</dbReference>
<organism evidence="4 5">
    <name type="scientific">Stackebrandtia endophytica</name>
    <dbReference type="NCBI Taxonomy" id="1496996"/>
    <lineage>
        <taxon>Bacteria</taxon>
        <taxon>Bacillati</taxon>
        <taxon>Actinomycetota</taxon>
        <taxon>Actinomycetes</taxon>
        <taxon>Glycomycetales</taxon>
        <taxon>Glycomycetaceae</taxon>
        <taxon>Stackebrandtia</taxon>
    </lineage>
</organism>
<evidence type="ECO:0000256" key="3">
    <source>
        <dbReference type="SAM" id="MobiDB-lite"/>
    </source>
</evidence>
<keyword evidence="2" id="KW-0560">Oxidoreductase</keyword>
<evidence type="ECO:0000313" key="5">
    <source>
        <dbReference type="Proteomes" id="UP000317043"/>
    </source>
</evidence>
<comment type="similarity">
    <text evidence="1">Belongs to the short-chain dehydrogenases/reductases (SDR) family.</text>
</comment>
<dbReference type="Gene3D" id="3.40.50.720">
    <property type="entry name" value="NAD(P)-binding Rossmann-like Domain"/>
    <property type="match status" value="1"/>
</dbReference>
<dbReference type="InterPro" id="IPR036291">
    <property type="entry name" value="NAD(P)-bd_dom_sf"/>
</dbReference>
<dbReference type="OrthoDB" id="9785826at2"/>
<dbReference type="InParanoid" id="A0A543AW39"/>
<dbReference type="Proteomes" id="UP000317043">
    <property type="component" value="Unassembled WGS sequence"/>
</dbReference>
<dbReference type="PRINTS" id="PR00081">
    <property type="entry name" value="GDHRDH"/>
</dbReference>
<dbReference type="EMBL" id="VFOW01000001">
    <property type="protein sequence ID" value="TQL76796.1"/>
    <property type="molecule type" value="Genomic_DNA"/>
</dbReference>
<dbReference type="InterPro" id="IPR002347">
    <property type="entry name" value="SDR_fam"/>
</dbReference>
<dbReference type="PANTHER" id="PTHR24320:SF274">
    <property type="entry name" value="CHAIN DEHYDROGENASE, PUTATIVE (AFU_ORTHOLOGUE AFUA_4G00440)-RELATED"/>
    <property type="match status" value="1"/>
</dbReference>
<evidence type="ECO:0000256" key="1">
    <source>
        <dbReference type="ARBA" id="ARBA00006484"/>
    </source>
</evidence>
<dbReference type="PANTHER" id="PTHR24320">
    <property type="entry name" value="RETINOL DEHYDROGENASE"/>
    <property type="match status" value="1"/>
</dbReference>
<feature type="compositionally biased region" description="Low complexity" evidence="3">
    <location>
        <begin position="265"/>
        <end position="277"/>
    </location>
</feature>
<keyword evidence="5" id="KW-1185">Reference proteome</keyword>
<dbReference type="Pfam" id="PF00106">
    <property type="entry name" value="adh_short"/>
    <property type="match status" value="1"/>
</dbReference>
<dbReference type="GO" id="GO:0016491">
    <property type="term" value="F:oxidoreductase activity"/>
    <property type="evidence" value="ECO:0007669"/>
    <property type="project" value="UniProtKB-KW"/>
</dbReference>
<evidence type="ECO:0000256" key="2">
    <source>
        <dbReference type="ARBA" id="ARBA00023002"/>
    </source>
</evidence>
<reference evidence="4 5" key="1">
    <citation type="submission" date="2019-06" db="EMBL/GenBank/DDBJ databases">
        <title>Sequencing the genomes of 1000 actinobacteria strains.</title>
        <authorList>
            <person name="Klenk H.-P."/>
        </authorList>
    </citation>
    <scope>NUCLEOTIDE SEQUENCE [LARGE SCALE GENOMIC DNA]</scope>
    <source>
        <strain evidence="4 5">DSM 45928</strain>
    </source>
</reference>
<sequence length="378" mass="40439">MALVLVTGASTGIGLATVEELVDTGHKVVLHARQPDRVADIDIRHRVHDRVYADLSDVEQTVALAEHLNELGRFDAVIHNAGVTSAPAVFAVNLLAPYVLTALMTPPHRSIMLSSGMHLSGSTDVSTIDFDRPKPGDRSYGDSKLYVTALAMALARQRPEMMAHAVDPGWVPTRMGGPSATDPLDEAHRTQVRLATAPASEINPPSGGYWRHNTPQSPHPAALDVAFQEELVQKLAKHTGLSLPSALPAALFCRTSKGRPHPVDSSVTSPSNSTSSRFSASNVLCRKRIDCPSCRASFEGMTRRRLASDNSARIVTSYTGPASGSRSSISTTSTTVPTEVQASAYLAAMRFVPANIQTPKPAIMIPRATDHAHHNSTT</sequence>
<accession>A0A543AW39</accession>
<name>A0A543AW39_9ACTN</name>
<proteinExistence type="inferred from homology"/>
<feature type="region of interest" description="Disordered" evidence="3">
    <location>
        <begin position="258"/>
        <end position="277"/>
    </location>
</feature>